<sequence>MLGCFGIAPYLQNEIVEQLNVLKKNYVLLFDERLIEMIQKKQLDIHIRSWYGKEDHVLREHIGSCGLHVEYNAFKTGCSATAICVLKLANTSVQKLVRFKDVKNQCNITDVDLDNLAEKEVKTLIESNVAQGDILEARVSCRRLLVSLAEKLLQKPPIRYSIICELDIEDLAQCSSFLYEFVPQNQSMFVDFDPNSSRIDVFFLNIIMSDCKQYIKICGELLNFF</sequence>
<organism evidence="1 2">
    <name type="scientific">Dryococelus australis</name>
    <dbReference type="NCBI Taxonomy" id="614101"/>
    <lineage>
        <taxon>Eukaryota</taxon>
        <taxon>Metazoa</taxon>
        <taxon>Ecdysozoa</taxon>
        <taxon>Arthropoda</taxon>
        <taxon>Hexapoda</taxon>
        <taxon>Insecta</taxon>
        <taxon>Pterygota</taxon>
        <taxon>Neoptera</taxon>
        <taxon>Polyneoptera</taxon>
        <taxon>Phasmatodea</taxon>
        <taxon>Verophasmatodea</taxon>
        <taxon>Anareolatae</taxon>
        <taxon>Phasmatidae</taxon>
        <taxon>Eurycanthinae</taxon>
        <taxon>Dryococelus</taxon>
    </lineage>
</organism>
<protein>
    <submittedName>
        <fullName evidence="1">Uncharacterized protein</fullName>
    </submittedName>
</protein>
<accession>A0ABQ9HTC9</accession>
<keyword evidence="2" id="KW-1185">Reference proteome</keyword>
<name>A0ABQ9HTC9_9NEOP</name>
<dbReference type="EMBL" id="JARBHB010000004">
    <property type="protein sequence ID" value="KAJ8887657.1"/>
    <property type="molecule type" value="Genomic_DNA"/>
</dbReference>
<comment type="caution">
    <text evidence="1">The sequence shown here is derived from an EMBL/GenBank/DDBJ whole genome shotgun (WGS) entry which is preliminary data.</text>
</comment>
<reference evidence="1 2" key="1">
    <citation type="submission" date="2023-02" db="EMBL/GenBank/DDBJ databases">
        <title>LHISI_Scaffold_Assembly.</title>
        <authorList>
            <person name="Stuart O.P."/>
            <person name="Cleave R."/>
            <person name="Magrath M.J.L."/>
            <person name="Mikheyev A.S."/>
        </authorList>
    </citation>
    <scope>NUCLEOTIDE SEQUENCE [LARGE SCALE GENOMIC DNA]</scope>
    <source>
        <strain evidence="1">Daus_M_001</strain>
        <tissue evidence="1">Leg muscle</tissue>
    </source>
</reference>
<proteinExistence type="predicted"/>
<gene>
    <name evidence="1" type="ORF">PR048_013875</name>
</gene>
<evidence type="ECO:0000313" key="2">
    <source>
        <dbReference type="Proteomes" id="UP001159363"/>
    </source>
</evidence>
<dbReference type="Proteomes" id="UP001159363">
    <property type="component" value="Chromosome X"/>
</dbReference>
<evidence type="ECO:0000313" key="1">
    <source>
        <dbReference type="EMBL" id="KAJ8887657.1"/>
    </source>
</evidence>